<proteinExistence type="predicted"/>
<protein>
    <submittedName>
        <fullName evidence="2">Uncharacterized protein</fullName>
    </submittedName>
</protein>
<dbReference type="Proteomes" id="UP001177670">
    <property type="component" value="Unassembled WGS sequence"/>
</dbReference>
<sequence length="191" mass="20495">YRACIQASGCQSEILSSAKTGPRCVSHERRERNGQIGQPLPSFVRYQRGPRGSRGLAALPASRSSVRSRDDGGAHSRNATTLSLERGSPVRWMEANNRAFRQPPRGFRRNSGPRSSDLTACQTEKGLSACFRAGTENARAVQLDNRADNQGTIICLASLDNGSQGKSYRGPATLFTTRSATPSPVVVSGSS</sequence>
<evidence type="ECO:0000313" key="3">
    <source>
        <dbReference type="Proteomes" id="UP001177670"/>
    </source>
</evidence>
<name>A0AA40KUD7_9HYME</name>
<gene>
    <name evidence="2" type="ORF">K0M31_014511</name>
</gene>
<dbReference type="EMBL" id="JAHYIQ010000004">
    <property type="protein sequence ID" value="KAK1133157.1"/>
    <property type="molecule type" value="Genomic_DNA"/>
</dbReference>
<comment type="caution">
    <text evidence="2">The sequence shown here is derived from an EMBL/GenBank/DDBJ whole genome shotgun (WGS) entry which is preliminary data.</text>
</comment>
<dbReference type="AlphaFoldDB" id="A0AA40KUD7"/>
<feature type="region of interest" description="Disordered" evidence="1">
    <location>
        <begin position="18"/>
        <end position="84"/>
    </location>
</feature>
<evidence type="ECO:0000256" key="1">
    <source>
        <dbReference type="SAM" id="MobiDB-lite"/>
    </source>
</evidence>
<accession>A0AA40KUD7</accession>
<evidence type="ECO:0000313" key="2">
    <source>
        <dbReference type="EMBL" id="KAK1133157.1"/>
    </source>
</evidence>
<organism evidence="2 3">
    <name type="scientific">Melipona bicolor</name>
    <dbReference type="NCBI Taxonomy" id="60889"/>
    <lineage>
        <taxon>Eukaryota</taxon>
        <taxon>Metazoa</taxon>
        <taxon>Ecdysozoa</taxon>
        <taxon>Arthropoda</taxon>
        <taxon>Hexapoda</taxon>
        <taxon>Insecta</taxon>
        <taxon>Pterygota</taxon>
        <taxon>Neoptera</taxon>
        <taxon>Endopterygota</taxon>
        <taxon>Hymenoptera</taxon>
        <taxon>Apocrita</taxon>
        <taxon>Aculeata</taxon>
        <taxon>Apoidea</taxon>
        <taxon>Anthophila</taxon>
        <taxon>Apidae</taxon>
        <taxon>Melipona</taxon>
    </lineage>
</organism>
<reference evidence="2" key="1">
    <citation type="submission" date="2021-10" db="EMBL/GenBank/DDBJ databases">
        <title>Melipona bicolor Genome sequencing and assembly.</title>
        <authorList>
            <person name="Araujo N.S."/>
            <person name="Arias M.C."/>
        </authorList>
    </citation>
    <scope>NUCLEOTIDE SEQUENCE</scope>
    <source>
        <strain evidence="2">USP_2M_L1-L4_2017</strain>
        <tissue evidence="2">Whole body</tissue>
    </source>
</reference>
<feature type="non-terminal residue" evidence="2">
    <location>
        <position position="1"/>
    </location>
</feature>
<keyword evidence="3" id="KW-1185">Reference proteome</keyword>